<gene>
    <name evidence="1" type="ORF">COS53_00150</name>
</gene>
<protein>
    <submittedName>
        <fullName evidence="1">Uncharacterized protein</fullName>
    </submittedName>
</protein>
<dbReference type="Proteomes" id="UP000229191">
    <property type="component" value="Unassembled WGS sequence"/>
</dbReference>
<comment type="caution">
    <text evidence="1">The sequence shown here is derived from an EMBL/GenBank/DDBJ whole genome shotgun (WGS) entry which is preliminary data.</text>
</comment>
<sequence length="64" mass="7334">MAKKPTEVVGQRLITREQQRLNKFFSGENVVATIPECRKCVKTVCDRTGKNCSIKKTEPVVIYY</sequence>
<evidence type="ECO:0000313" key="2">
    <source>
        <dbReference type="Proteomes" id="UP000229191"/>
    </source>
</evidence>
<dbReference type="EMBL" id="PEVB01000005">
    <property type="protein sequence ID" value="PIV07868.1"/>
    <property type="molecule type" value="Genomic_DNA"/>
</dbReference>
<reference evidence="2" key="1">
    <citation type="submission" date="2017-09" db="EMBL/GenBank/DDBJ databases">
        <title>Depth-based differentiation of microbial function through sediment-hosted aquifers and enrichment of novel symbionts in the deep terrestrial subsurface.</title>
        <authorList>
            <person name="Probst A.J."/>
            <person name="Ladd B."/>
            <person name="Jarett J.K."/>
            <person name="Geller-Mcgrath D.E."/>
            <person name="Sieber C.M.K."/>
            <person name="Emerson J.B."/>
            <person name="Anantharaman K."/>
            <person name="Thomas B.C."/>
            <person name="Malmstrom R."/>
            <person name="Stieglmeier M."/>
            <person name="Klingl A."/>
            <person name="Woyke T."/>
            <person name="Ryan C.M."/>
            <person name="Banfield J.F."/>
        </authorList>
    </citation>
    <scope>NUCLEOTIDE SEQUENCE [LARGE SCALE GENOMIC DNA]</scope>
</reference>
<proteinExistence type="predicted"/>
<evidence type="ECO:0000313" key="1">
    <source>
        <dbReference type="EMBL" id="PIV07868.1"/>
    </source>
</evidence>
<accession>A0A2M7BQW6</accession>
<dbReference type="AlphaFoldDB" id="A0A2M7BQW6"/>
<name>A0A2M7BQW6_9BACT</name>
<organism evidence="1 2">
    <name type="scientific">Candidatus Shapirobacteria bacterium CG03_land_8_20_14_0_80_35_14</name>
    <dbReference type="NCBI Taxonomy" id="1974878"/>
    <lineage>
        <taxon>Bacteria</taxon>
        <taxon>Candidatus Shapironibacteriota</taxon>
    </lineage>
</organism>